<reference evidence="2 3" key="1">
    <citation type="journal article" date="2014" name="PLoS Genet.">
        <title>Phylogenetically driven sequencing of extremely halophilic archaea reveals strategies for static and dynamic osmo-response.</title>
        <authorList>
            <person name="Becker E.A."/>
            <person name="Seitzer P.M."/>
            <person name="Tritt A."/>
            <person name="Larsen D."/>
            <person name="Krusor M."/>
            <person name="Yao A.I."/>
            <person name="Wu D."/>
            <person name="Madern D."/>
            <person name="Eisen J.A."/>
            <person name="Darling A.E."/>
            <person name="Facciotti M.T."/>
        </authorList>
    </citation>
    <scope>NUCLEOTIDE SEQUENCE [LARGE SCALE GENOMIC DNA]</scope>
    <source>
        <strain evidence="2 3">JCM 14663</strain>
    </source>
</reference>
<evidence type="ECO:0000313" key="3">
    <source>
        <dbReference type="Proteomes" id="UP000011592"/>
    </source>
</evidence>
<keyword evidence="3" id="KW-1185">Reference proteome</keyword>
<gene>
    <name evidence="2" type="ORF">C486_04353</name>
</gene>
<dbReference type="EMBL" id="AOIJ01000035">
    <property type="protein sequence ID" value="ELY82627.1"/>
    <property type="molecule type" value="Genomic_DNA"/>
</dbReference>
<dbReference type="Proteomes" id="UP000011592">
    <property type="component" value="Unassembled WGS sequence"/>
</dbReference>
<accession>L9ZAI4</accession>
<dbReference type="AlphaFoldDB" id="L9ZAI4"/>
<organism evidence="2 3">
    <name type="scientific">Natrinema gari JCM 14663</name>
    <dbReference type="NCBI Taxonomy" id="1230459"/>
    <lineage>
        <taxon>Archaea</taxon>
        <taxon>Methanobacteriati</taxon>
        <taxon>Methanobacteriota</taxon>
        <taxon>Stenosarchaea group</taxon>
        <taxon>Halobacteria</taxon>
        <taxon>Halobacteriales</taxon>
        <taxon>Natrialbaceae</taxon>
        <taxon>Natrinema</taxon>
    </lineage>
</organism>
<name>L9ZAI4_9EURY</name>
<evidence type="ECO:0000313" key="2">
    <source>
        <dbReference type="EMBL" id="ELY82627.1"/>
    </source>
</evidence>
<comment type="caution">
    <text evidence="2">The sequence shown here is derived from an EMBL/GenBank/DDBJ whole genome shotgun (WGS) entry which is preliminary data.</text>
</comment>
<proteinExistence type="predicted"/>
<evidence type="ECO:0000256" key="1">
    <source>
        <dbReference type="SAM" id="MobiDB-lite"/>
    </source>
</evidence>
<sequence>MRTTTTKPTSNGTDVRFRRRRFVFGRSGNYPIAIGSRPVSMVSEKSPPLYVASSRRAHGEKAKLSRFSSPSGGGIADPQRP</sequence>
<feature type="region of interest" description="Disordered" evidence="1">
    <location>
        <begin position="53"/>
        <end position="81"/>
    </location>
</feature>
<protein>
    <submittedName>
        <fullName evidence="2">Uncharacterized protein</fullName>
    </submittedName>
</protein>
<dbReference type="PATRIC" id="fig|1230459.4.peg.871"/>